<evidence type="ECO:0000313" key="6">
    <source>
        <dbReference type="EMBL" id="WVZ79596.1"/>
    </source>
</evidence>
<gene>
    <name evidence="6" type="ORF">U9M48_027160</name>
</gene>
<dbReference type="SUPFAM" id="SSF53756">
    <property type="entry name" value="UDP-Glycosyltransferase/glycogen phosphorylase"/>
    <property type="match status" value="1"/>
</dbReference>
<dbReference type="PROSITE" id="PS00375">
    <property type="entry name" value="UDPGT"/>
    <property type="match status" value="1"/>
</dbReference>
<dbReference type="InterPro" id="IPR002213">
    <property type="entry name" value="UDP_glucos_trans"/>
</dbReference>
<dbReference type="CDD" id="cd03784">
    <property type="entry name" value="GT1_Gtf-like"/>
    <property type="match status" value="1"/>
</dbReference>
<keyword evidence="2 3" id="KW-0808">Transferase</keyword>
<dbReference type="Gene3D" id="3.40.50.2000">
    <property type="entry name" value="Glycogen Phosphorylase B"/>
    <property type="match status" value="2"/>
</dbReference>
<sequence length="543" mass="56727">MSTYHTNRIPAAMPNAAAATNGGTPAGTANATAATNGAPATANNGGAAATPNGAPPAEAHDGANGAAPVSSSSGRDHVVIFPFMAKGHMLPLLHLATALSARLRLRVTLVTTPGNVAFARSHLPASVSLVALPFPPFPPLPAGVESTDAVPCPSLHLTFLRATALLRRPFADFLAALPSPPLALVSDFFLGFTRRVAADAGVRRVVFNGMSAFASAICKALAVSPPPSFEPGGAAFHVPGMPEHVVVAAEEVPDGVAKRGDPDNPFTRFFVDEISDSDVRSWGVLVNSFAALDEGYVPALESFYEPGARAWLVGPLFLAAGDALEAEKEKDPEGCLPWLDEMAAQSRSAVYVSFGTQAHVTDAQLDELLHGLVRSGHPFLWAVRSDTWSPPVEVGPKGRVVRGWVPQRSVLAHTAVGGFVSHCGWNSVLESLAAGKPVLAWPMIAEQHLNARHVADIIGAGVRIAVKAGVDVVGRAEVEEKVRELMDADSKAAKSMRERAARAQQAAKSAVSRGGTSAMALQNLVEELQRTYDDALGKGAKVL</sequence>
<evidence type="ECO:0000256" key="3">
    <source>
        <dbReference type="RuleBase" id="RU003718"/>
    </source>
</evidence>
<proteinExistence type="inferred from homology"/>
<keyword evidence="7" id="KW-1185">Reference proteome</keyword>
<dbReference type="EC" id="2.4.1.-" evidence="4"/>
<feature type="compositionally biased region" description="Low complexity" evidence="5">
    <location>
        <begin position="15"/>
        <end position="57"/>
    </location>
</feature>
<evidence type="ECO:0000256" key="4">
    <source>
        <dbReference type="RuleBase" id="RU362057"/>
    </source>
</evidence>
<protein>
    <recommendedName>
        <fullName evidence="4">Glycosyltransferase</fullName>
        <ecNumber evidence="4">2.4.1.-</ecNumber>
    </recommendedName>
</protein>
<dbReference type="EMBL" id="CP144750">
    <property type="protein sequence ID" value="WVZ79596.1"/>
    <property type="molecule type" value="Genomic_DNA"/>
</dbReference>
<dbReference type="GO" id="GO:0035251">
    <property type="term" value="F:UDP-glucosyltransferase activity"/>
    <property type="evidence" value="ECO:0007669"/>
    <property type="project" value="TreeGrafter"/>
</dbReference>
<feature type="region of interest" description="Disordered" evidence="5">
    <location>
        <begin position="15"/>
        <end position="72"/>
    </location>
</feature>
<evidence type="ECO:0000313" key="7">
    <source>
        <dbReference type="Proteomes" id="UP001341281"/>
    </source>
</evidence>
<evidence type="ECO:0000256" key="5">
    <source>
        <dbReference type="SAM" id="MobiDB-lite"/>
    </source>
</evidence>
<keyword evidence="3" id="KW-0328">Glycosyltransferase</keyword>
<comment type="similarity">
    <text evidence="1 3">Belongs to the UDP-glycosyltransferase family.</text>
</comment>
<dbReference type="PANTHER" id="PTHR48047">
    <property type="entry name" value="GLYCOSYLTRANSFERASE"/>
    <property type="match status" value="1"/>
</dbReference>
<dbReference type="Pfam" id="PF00201">
    <property type="entry name" value="UDPGT"/>
    <property type="match status" value="1"/>
</dbReference>
<evidence type="ECO:0000256" key="1">
    <source>
        <dbReference type="ARBA" id="ARBA00009995"/>
    </source>
</evidence>
<reference evidence="6 7" key="1">
    <citation type="submission" date="2024-02" db="EMBL/GenBank/DDBJ databases">
        <title>High-quality chromosome-scale genome assembly of Pensacola bahiagrass (Paspalum notatum Flugge var. saurae).</title>
        <authorList>
            <person name="Vega J.M."/>
            <person name="Podio M."/>
            <person name="Orjuela J."/>
            <person name="Siena L.A."/>
            <person name="Pessino S.C."/>
            <person name="Combes M.C."/>
            <person name="Mariac C."/>
            <person name="Albertini E."/>
            <person name="Pupilli F."/>
            <person name="Ortiz J.P.A."/>
            <person name="Leblanc O."/>
        </authorList>
    </citation>
    <scope>NUCLEOTIDE SEQUENCE [LARGE SCALE GENOMIC DNA]</scope>
    <source>
        <strain evidence="6">R1</strain>
        <tissue evidence="6">Leaf</tissue>
    </source>
</reference>
<name>A0AAQ3WZS2_PASNO</name>
<organism evidence="6 7">
    <name type="scientific">Paspalum notatum var. saurae</name>
    <dbReference type="NCBI Taxonomy" id="547442"/>
    <lineage>
        <taxon>Eukaryota</taxon>
        <taxon>Viridiplantae</taxon>
        <taxon>Streptophyta</taxon>
        <taxon>Embryophyta</taxon>
        <taxon>Tracheophyta</taxon>
        <taxon>Spermatophyta</taxon>
        <taxon>Magnoliopsida</taxon>
        <taxon>Liliopsida</taxon>
        <taxon>Poales</taxon>
        <taxon>Poaceae</taxon>
        <taxon>PACMAD clade</taxon>
        <taxon>Panicoideae</taxon>
        <taxon>Andropogonodae</taxon>
        <taxon>Paspaleae</taxon>
        <taxon>Paspalinae</taxon>
        <taxon>Paspalum</taxon>
    </lineage>
</organism>
<dbReference type="AlphaFoldDB" id="A0AAQ3WZS2"/>
<dbReference type="Proteomes" id="UP001341281">
    <property type="component" value="Chromosome 06"/>
</dbReference>
<accession>A0AAQ3WZS2</accession>
<evidence type="ECO:0000256" key="2">
    <source>
        <dbReference type="ARBA" id="ARBA00022679"/>
    </source>
</evidence>
<dbReference type="InterPro" id="IPR035595">
    <property type="entry name" value="UDP_glycos_trans_CS"/>
</dbReference>
<dbReference type="FunFam" id="3.40.50.2000:FF:000231">
    <property type="entry name" value="Glycosyltransferase"/>
    <property type="match status" value="1"/>
</dbReference>
<dbReference type="FunFam" id="3.40.50.2000:FF:000186">
    <property type="entry name" value="Glycosyltransferase"/>
    <property type="match status" value="1"/>
</dbReference>
<dbReference type="PANTHER" id="PTHR48047:SF236">
    <property type="entry name" value="UDP-GLYCOSYLTRANSFERASE 90A1"/>
    <property type="match status" value="1"/>
</dbReference>